<dbReference type="EC" id="2.7.11.1" evidence="2"/>
<dbReference type="EMBL" id="JABWDY010011144">
    <property type="protein sequence ID" value="KAF5200096.1"/>
    <property type="molecule type" value="Genomic_DNA"/>
</dbReference>
<keyword evidence="14 17" id="KW-0472">Membrane</keyword>
<evidence type="ECO:0000256" key="8">
    <source>
        <dbReference type="ARBA" id="ARBA00022729"/>
    </source>
</evidence>
<dbReference type="InterPro" id="IPR032675">
    <property type="entry name" value="LRR_dom_sf"/>
</dbReference>
<dbReference type="AlphaFoldDB" id="A0A7J6WRW3"/>
<keyword evidence="13 17" id="KW-1133">Transmembrane helix</keyword>
<dbReference type="SUPFAM" id="SSF52058">
    <property type="entry name" value="L domain-like"/>
    <property type="match status" value="1"/>
</dbReference>
<dbReference type="OrthoDB" id="4062651at2759"/>
<evidence type="ECO:0000313" key="20">
    <source>
        <dbReference type="Proteomes" id="UP000554482"/>
    </source>
</evidence>
<evidence type="ECO:0000313" key="19">
    <source>
        <dbReference type="EMBL" id="KAF5200096.1"/>
    </source>
</evidence>
<evidence type="ECO:0000256" key="3">
    <source>
        <dbReference type="ARBA" id="ARBA00022527"/>
    </source>
</evidence>
<dbReference type="InterPro" id="IPR021720">
    <property type="entry name" value="Malectin_dom"/>
</dbReference>
<evidence type="ECO:0000256" key="6">
    <source>
        <dbReference type="ARBA" id="ARBA00022679"/>
    </source>
</evidence>
<reference evidence="19 20" key="1">
    <citation type="submission" date="2020-06" db="EMBL/GenBank/DDBJ databases">
        <title>Transcriptomic and genomic resources for Thalictrum thalictroides and T. hernandezii: Facilitating candidate gene discovery in an emerging model plant lineage.</title>
        <authorList>
            <person name="Arias T."/>
            <person name="Riano-Pachon D.M."/>
            <person name="Di Stilio V.S."/>
        </authorList>
    </citation>
    <scope>NUCLEOTIDE SEQUENCE [LARGE SCALE GENOMIC DNA]</scope>
    <source>
        <strain evidence="20">cv. WT478/WT964</strain>
        <tissue evidence="19">Leaves</tissue>
    </source>
</reference>
<comment type="subcellular location">
    <subcellularLocation>
        <location evidence="1">Membrane</location>
        <topology evidence="1">Single-pass membrane protein</topology>
    </subcellularLocation>
</comment>
<keyword evidence="8" id="KW-0732">Signal</keyword>
<name>A0A7J6WRW3_THATH</name>
<dbReference type="GO" id="GO:0004674">
    <property type="term" value="F:protein serine/threonine kinase activity"/>
    <property type="evidence" value="ECO:0007669"/>
    <property type="project" value="UniProtKB-KW"/>
</dbReference>
<evidence type="ECO:0000256" key="17">
    <source>
        <dbReference type="SAM" id="Phobius"/>
    </source>
</evidence>
<dbReference type="GO" id="GO:0016020">
    <property type="term" value="C:membrane"/>
    <property type="evidence" value="ECO:0007669"/>
    <property type="project" value="UniProtKB-SubCell"/>
</dbReference>
<protein>
    <recommendedName>
        <fullName evidence="2">non-specific serine/threonine protein kinase</fullName>
        <ecNumber evidence="2">2.7.11.1</ecNumber>
    </recommendedName>
</protein>
<evidence type="ECO:0000256" key="11">
    <source>
        <dbReference type="ARBA" id="ARBA00022777"/>
    </source>
</evidence>
<dbReference type="Pfam" id="PF13855">
    <property type="entry name" value="LRR_8"/>
    <property type="match status" value="1"/>
</dbReference>
<dbReference type="PROSITE" id="PS50011">
    <property type="entry name" value="PROTEIN_KINASE_DOM"/>
    <property type="match status" value="1"/>
</dbReference>
<keyword evidence="15 19" id="KW-0675">Receptor</keyword>
<dbReference type="Gene3D" id="3.30.200.20">
    <property type="entry name" value="Phosphorylase Kinase, domain 1"/>
    <property type="match status" value="1"/>
</dbReference>
<keyword evidence="10" id="KW-0547">Nucleotide-binding</keyword>
<dbReference type="Gene3D" id="1.10.510.10">
    <property type="entry name" value="Transferase(Phosphotransferase) domain 1"/>
    <property type="match status" value="1"/>
</dbReference>
<keyword evidence="6" id="KW-0808">Transferase</keyword>
<dbReference type="PROSITE" id="PS00108">
    <property type="entry name" value="PROTEIN_KINASE_ST"/>
    <property type="match status" value="1"/>
</dbReference>
<dbReference type="SUPFAM" id="SSF56112">
    <property type="entry name" value="Protein kinase-like (PK-like)"/>
    <property type="match status" value="1"/>
</dbReference>
<dbReference type="Proteomes" id="UP000554482">
    <property type="component" value="Unassembled WGS sequence"/>
</dbReference>
<evidence type="ECO:0000256" key="13">
    <source>
        <dbReference type="ARBA" id="ARBA00022989"/>
    </source>
</evidence>
<evidence type="ECO:0000256" key="14">
    <source>
        <dbReference type="ARBA" id="ARBA00023136"/>
    </source>
</evidence>
<keyword evidence="20" id="KW-1185">Reference proteome</keyword>
<dbReference type="PANTHER" id="PTHR48006">
    <property type="entry name" value="LEUCINE-RICH REPEAT-CONTAINING PROTEIN DDB_G0281931-RELATED"/>
    <property type="match status" value="1"/>
</dbReference>
<keyword evidence="12" id="KW-0067">ATP-binding</keyword>
<dbReference type="PANTHER" id="PTHR48006:SF44">
    <property type="entry name" value="PROTEIN KINASE DOMAIN-CONTAINING PROTEIN"/>
    <property type="match status" value="1"/>
</dbReference>
<dbReference type="SMART" id="SM00220">
    <property type="entry name" value="S_TKc"/>
    <property type="match status" value="1"/>
</dbReference>
<accession>A0A7J6WRW3</accession>
<evidence type="ECO:0000256" key="10">
    <source>
        <dbReference type="ARBA" id="ARBA00022741"/>
    </source>
</evidence>
<comment type="caution">
    <text evidence="19">The sequence shown here is derived from an EMBL/GenBank/DDBJ whole genome shotgun (WGS) entry which is preliminary data.</text>
</comment>
<sequence length="583" mass="64885">MPFPDLQNLNILTDLVLRNCSIIGSIPPYIGERIRNIKRLDLSFNRLTGMIPENMAALTNLQFMYLTNNSLTGAVSNWLLQNTRFNFDISYNNFTGESTSDCRAINRLNKIAIYSQEDNSRINWCLKKGLPCPGKSSRYEFFINCGGQTDQSNNIRGKRIFDVDIQGDTVLKDFNIAEEAGGIRKAKVMEYRNVTVTGSTLEIHLYWSGKGTTSLPVIGTYGPLISAISVTPNFDPSTGLSAGAIAGIVVGSFVAVLLILGVLWKMGYLCGDAEDKELRALEMQTGYFTLRQIKAATGNFDPANKIGEGGFGPVYKGVLSDGSIIAVKQLSAKSKQGNREFVNEIGMLSALQHPHLVRLHGCCIEGHQLLLIYEYMENNSLARALFGPEDQNLHLDWATRLKICLGIARGLAYLHEESVLKIVHRDMKATNVLLDKDLTAKISDFGLAKLDEEENTHISTRIAGTIGYMAPEYAMRGYLTEKADVYSFGVVTLEIVSGKSNTNYRPKDEFVYLLDWAYVLQEQGNLLDLVDPSLGTKYSKKEALKMLNIGCTMERHTRRHHHTSTDLARYLKPEGNALKCEMT</sequence>
<gene>
    <name evidence="19" type="ORF">FRX31_010317</name>
</gene>
<dbReference type="GO" id="GO:0005524">
    <property type="term" value="F:ATP binding"/>
    <property type="evidence" value="ECO:0007669"/>
    <property type="project" value="UniProtKB-KW"/>
</dbReference>
<keyword evidence="5" id="KW-0433">Leucine-rich repeat</keyword>
<keyword evidence="16" id="KW-0325">Glycoprotein</keyword>
<dbReference type="InterPro" id="IPR051824">
    <property type="entry name" value="LRR_Rcpt-Like_S/T_Kinase"/>
</dbReference>
<dbReference type="Gene3D" id="2.60.120.430">
    <property type="entry name" value="Galactose-binding lectin"/>
    <property type="match status" value="1"/>
</dbReference>
<evidence type="ECO:0000256" key="16">
    <source>
        <dbReference type="ARBA" id="ARBA00023180"/>
    </source>
</evidence>
<organism evidence="19 20">
    <name type="scientific">Thalictrum thalictroides</name>
    <name type="common">Rue-anemone</name>
    <name type="synonym">Anemone thalictroides</name>
    <dbReference type="NCBI Taxonomy" id="46969"/>
    <lineage>
        <taxon>Eukaryota</taxon>
        <taxon>Viridiplantae</taxon>
        <taxon>Streptophyta</taxon>
        <taxon>Embryophyta</taxon>
        <taxon>Tracheophyta</taxon>
        <taxon>Spermatophyta</taxon>
        <taxon>Magnoliopsida</taxon>
        <taxon>Ranunculales</taxon>
        <taxon>Ranunculaceae</taxon>
        <taxon>Thalictroideae</taxon>
        <taxon>Thalictrum</taxon>
    </lineage>
</organism>
<evidence type="ECO:0000256" key="4">
    <source>
        <dbReference type="ARBA" id="ARBA00022553"/>
    </source>
</evidence>
<evidence type="ECO:0000256" key="7">
    <source>
        <dbReference type="ARBA" id="ARBA00022692"/>
    </source>
</evidence>
<dbReference type="CDD" id="cd14066">
    <property type="entry name" value="STKc_IRAK"/>
    <property type="match status" value="1"/>
</dbReference>
<dbReference type="Pfam" id="PF11721">
    <property type="entry name" value="Malectin"/>
    <property type="match status" value="1"/>
</dbReference>
<dbReference type="FunFam" id="3.30.200.20:FF:000217">
    <property type="entry name" value="probable LRR receptor-like serine/threonine-protein kinase At1g53430"/>
    <property type="match status" value="1"/>
</dbReference>
<feature type="transmembrane region" description="Helical" evidence="17">
    <location>
        <begin position="240"/>
        <end position="264"/>
    </location>
</feature>
<dbReference type="FunFam" id="1.10.510.10:FF:000044">
    <property type="entry name" value="Putative LRR receptor-like serine/threonine-protein kinase"/>
    <property type="match status" value="1"/>
</dbReference>
<keyword evidence="4" id="KW-0597">Phosphoprotein</keyword>
<keyword evidence="9" id="KW-0677">Repeat</keyword>
<evidence type="ECO:0000256" key="1">
    <source>
        <dbReference type="ARBA" id="ARBA00004167"/>
    </source>
</evidence>
<dbReference type="Gene3D" id="3.80.10.10">
    <property type="entry name" value="Ribonuclease Inhibitor"/>
    <property type="match status" value="1"/>
</dbReference>
<dbReference type="InterPro" id="IPR011009">
    <property type="entry name" value="Kinase-like_dom_sf"/>
</dbReference>
<keyword evidence="11 19" id="KW-0418">Kinase</keyword>
<evidence type="ECO:0000256" key="2">
    <source>
        <dbReference type="ARBA" id="ARBA00012513"/>
    </source>
</evidence>
<dbReference type="InterPro" id="IPR001611">
    <property type="entry name" value="Leu-rich_rpt"/>
</dbReference>
<dbReference type="InterPro" id="IPR008271">
    <property type="entry name" value="Ser/Thr_kinase_AS"/>
</dbReference>
<evidence type="ECO:0000256" key="9">
    <source>
        <dbReference type="ARBA" id="ARBA00022737"/>
    </source>
</evidence>
<keyword evidence="3" id="KW-0723">Serine/threonine-protein kinase</keyword>
<evidence type="ECO:0000256" key="5">
    <source>
        <dbReference type="ARBA" id="ARBA00022614"/>
    </source>
</evidence>
<dbReference type="InterPro" id="IPR001245">
    <property type="entry name" value="Ser-Thr/Tyr_kinase_cat_dom"/>
</dbReference>
<evidence type="ECO:0000256" key="12">
    <source>
        <dbReference type="ARBA" id="ARBA00022840"/>
    </source>
</evidence>
<proteinExistence type="predicted"/>
<dbReference type="InterPro" id="IPR000719">
    <property type="entry name" value="Prot_kinase_dom"/>
</dbReference>
<evidence type="ECO:0000259" key="18">
    <source>
        <dbReference type="PROSITE" id="PS50011"/>
    </source>
</evidence>
<dbReference type="Pfam" id="PF07714">
    <property type="entry name" value="PK_Tyr_Ser-Thr"/>
    <property type="match status" value="1"/>
</dbReference>
<feature type="domain" description="Protein kinase" evidence="18">
    <location>
        <begin position="300"/>
        <end position="583"/>
    </location>
</feature>
<evidence type="ECO:0000256" key="15">
    <source>
        <dbReference type="ARBA" id="ARBA00023170"/>
    </source>
</evidence>
<keyword evidence="7 17" id="KW-0812">Transmembrane</keyword>